<dbReference type="Proteomes" id="UP001234297">
    <property type="component" value="Chromosome 3"/>
</dbReference>
<proteinExistence type="predicted"/>
<gene>
    <name evidence="1" type="ORF">MRB53_008932</name>
</gene>
<name>A0ACC2LMJ3_PERAE</name>
<keyword evidence="2" id="KW-1185">Reference proteome</keyword>
<accession>A0ACC2LMJ3</accession>
<reference evidence="1 2" key="1">
    <citation type="journal article" date="2022" name="Hortic Res">
        <title>A haplotype resolved chromosomal level avocado genome allows analysis of novel avocado genes.</title>
        <authorList>
            <person name="Nath O."/>
            <person name="Fletcher S.J."/>
            <person name="Hayward A."/>
            <person name="Shaw L.M."/>
            <person name="Masouleh A.K."/>
            <person name="Furtado A."/>
            <person name="Henry R.J."/>
            <person name="Mitter N."/>
        </authorList>
    </citation>
    <scope>NUCLEOTIDE SEQUENCE [LARGE SCALE GENOMIC DNA]</scope>
    <source>
        <strain evidence="2">cv. Hass</strain>
    </source>
</reference>
<organism evidence="1 2">
    <name type="scientific">Persea americana</name>
    <name type="common">Avocado</name>
    <dbReference type="NCBI Taxonomy" id="3435"/>
    <lineage>
        <taxon>Eukaryota</taxon>
        <taxon>Viridiplantae</taxon>
        <taxon>Streptophyta</taxon>
        <taxon>Embryophyta</taxon>
        <taxon>Tracheophyta</taxon>
        <taxon>Spermatophyta</taxon>
        <taxon>Magnoliopsida</taxon>
        <taxon>Magnoliidae</taxon>
        <taxon>Laurales</taxon>
        <taxon>Lauraceae</taxon>
        <taxon>Persea</taxon>
    </lineage>
</organism>
<evidence type="ECO:0000313" key="1">
    <source>
        <dbReference type="EMBL" id="KAJ8634665.1"/>
    </source>
</evidence>
<comment type="caution">
    <text evidence="1">The sequence shown here is derived from an EMBL/GenBank/DDBJ whole genome shotgun (WGS) entry which is preliminary data.</text>
</comment>
<dbReference type="EMBL" id="CM056811">
    <property type="protein sequence ID" value="KAJ8634665.1"/>
    <property type="molecule type" value="Genomic_DNA"/>
</dbReference>
<evidence type="ECO:0000313" key="2">
    <source>
        <dbReference type="Proteomes" id="UP001234297"/>
    </source>
</evidence>
<sequence length="846" mass="94241">MSARCISMALADFYATHNKYSTKLNLHWRDSNQDNIDAPSLALDLIKNVQVKAIIGPQTSSQAQFVVELGNKHHMPILSFSATSAFLSNLGKPYFIQTAVCDSYQVKAIATMIKAFGWREVVQIFEDTLYGNGVLSHLTDALQEVDARVAYRSAISNPMTDDEIAQELYKMETMQTRVFIVHLSPSLSSRLFFKVNEVGMMSEGYVWIITDRVANQLDSMNASVIESMQGVLGVRPYVPKSKNLDNFKKRWNRKVVQENPNFEVMELNIFGLWAYDTVWALAKAVEEETRYNSTYSPRLGVFEMAPRLRDAILKTNFKGLSGRFNLTKGQLEPPTFQIVNVNENGERGIGFWTPSEGLHKKLNTTSKKTYSTSKDDLKPIIWPGESKCVPKGWAIPTSGKKLKIGVPKRHGFTEFVNVRHDSQTNQWIVTGYCIDLFEAAIKQLPYAVDYDLVPFVDKDGNQAGPYNALIDAVYYKNFDAVVGDVTIIANRSSYVDFTLPYTESGVTLVVLVKENRNKAWIFLEPLFWDVWLTTALAFIFTGFVVWTLEHRINDEFRGPAPDQVGVTLCYIASFSSLLTVQRLQPVINDINDLIKNRDNVGYQNGSFVLDLLRTLNVEEPHLKPYTTAEQFAEAMTNGTVSAIFGEIPYLRLFLAKNENCAKYKMVGPIFKTDGFGFVFPIGSPLVPDIITPLTTASSNSLTLDSFWGLFLITGAASLSALLIFLSIFLYKNRHLLRDSSVPFGQRLRAIGTCFLKKDPSHHTARTNDGQPIGNGDPANSPPNADVLPIGNGHAENPPHSANGETTAQIAEVNTHEQQSQPLDPEPVGQEGGCSTEPGNSDPDTAL</sequence>
<protein>
    <submittedName>
        <fullName evidence="1">Uncharacterized protein</fullName>
    </submittedName>
</protein>